<name>K1QDX2_MAGGI</name>
<dbReference type="InParanoid" id="K1QDX2"/>
<reference evidence="1" key="1">
    <citation type="journal article" date="2012" name="Nature">
        <title>The oyster genome reveals stress adaptation and complexity of shell formation.</title>
        <authorList>
            <person name="Zhang G."/>
            <person name="Fang X."/>
            <person name="Guo X."/>
            <person name="Li L."/>
            <person name="Luo R."/>
            <person name="Xu F."/>
            <person name="Yang P."/>
            <person name="Zhang L."/>
            <person name="Wang X."/>
            <person name="Qi H."/>
            <person name="Xiong Z."/>
            <person name="Que H."/>
            <person name="Xie Y."/>
            <person name="Holland P.W."/>
            <person name="Paps J."/>
            <person name="Zhu Y."/>
            <person name="Wu F."/>
            <person name="Chen Y."/>
            <person name="Wang J."/>
            <person name="Peng C."/>
            <person name="Meng J."/>
            <person name="Yang L."/>
            <person name="Liu J."/>
            <person name="Wen B."/>
            <person name="Zhang N."/>
            <person name="Huang Z."/>
            <person name="Zhu Q."/>
            <person name="Feng Y."/>
            <person name="Mount A."/>
            <person name="Hedgecock D."/>
            <person name="Xu Z."/>
            <person name="Liu Y."/>
            <person name="Domazet-Loso T."/>
            <person name="Du Y."/>
            <person name="Sun X."/>
            <person name="Zhang S."/>
            <person name="Liu B."/>
            <person name="Cheng P."/>
            <person name="Jiang X."/>
            <person name="Li J."/>
            <person name="Fan D."/>
            <person name="Wang W."/>
            <person name="Fu W."/>
            <person name="Wang T."/>
            <person name="Wang B."/>
            <person name="Zhang J."/>
            <person name="Peng Z."/>
            <person name="Li Y."/>
            <person name="Li N."/>
            <person name="Wang J."/>
            <person name="Chen M."/>
            <person name="He Y."/>
            <person name="Tan F."/>
            <person name="Song X."/>
            <person name="Zheng Q."/>
            <person name="Huang R."/>
            <person name="Yang H."/>
            <person name="Du X."/>
            <person name="Chen L."/>
            <person name="Yang M."/>
            <person name="Gaffney P.M."/>
            <person name="Wang S."/>
            <person name="Luo L."/>
            <person name="She Z."/>
            <person name="Ming Y."/>
            <person name="Huang W."/>
            <person name="Zhang S."/>
            <person name="Huang B."/>
            <person name="Zhang Y."/>
            <person name="Qu T."/>
            <person name="Ni P."/>
            <person name="Miao G."/>
            <person name="Wang J."/>
            <person name="Wang Q."/>
            <person name="Steinberg C.E."/>
            <person name="Wang H."/>
            <person name="Li N."/>
            <person name="Qian L."/>
            <person name="Zhang G."/>
            <person name="Li Y."/>
            <person name="Yang H."/>
            <person name="Liu X."/>
            <person name="Wang J."/>
            <person name="Yin Y."/>
            <person name="Wang J."/>
        </authorList>
    </citation>
    <scope>NUCLEOTIDE SEQUENCE [LARGE SCALE GENOMIC DNA]</scope>
    <source>
        <strain evidence="1">05x7-T-G4-1.051#20</strain>
    </source>
</reference>
<dbReference type="HOGENOM" id="CLU_2111248_0_0_1"/>
<dbReference type="AlphaFoldDB" id="K1QDX2"/>
<organism evidence="1">
    <name type="scientific">Magallana gigas</name>
    <name type="common">Pacific oyster</name>
    <name type="synonym">Crassostrea gigas</name>
    <dbReference type="NCBI Taxonomy" id="29159"/>
    <lineage>
        <taxon>Eukaryota</taxon>
        <taxon>Metazoa</taxon>
        <taxon>Spiralia</taxon>
        <taxon>Lophotrochozoa</taxon>
        <taxon>Mollusca</taxon>
        <taxon>Bivalvia</taxon>
        <taxon>Autobranchia</taxon>
        <taxon>Pteriomorphia</taxon>
        <taxon>Ostreida</taxon>
        <taxon>Ostreoidea</taxon>
        <taxon>Ostreidae</taxon>
        <taxon>Magallana</taxon>
    </lineage>
</organism>
<protein>
    <submittedName>
        <fullName evidence="1">Uncharacterized protein</fullName>
    </submittedName>
</protein>
<evidence type="ECO:0000313" key="1">
    <source>
        <dbReference type="EMBL" id="EKC32148.1"/>
    </source>
</evidence>
<gene>
    <name evidence="1" type="ORF">CGI_10022179</name>
</gene>
<accession>K1QDX2</accession>
<dbReference type="EMBL" id="JH815938">
    <property type="protein sequence ID" value="EKC32148.1"/>
    <property type="molecule type" value="Genomic_DNA"/>
</dbReference>
<proteinExistence type="predicted"/>
<sequence length="115" mass="13611">MASGDIAVNFDDIKSKPCNTTEVHAKSECKYKRRKLTKDGNTIYMWYRICVCKKYANRRQEYKEYKDRTPDTEDGVYVHEKSCIYKIHTVREKPGVKYYKIEVQCCCLGKPEHGR</sequence>